<feature type="binding site" description="axial binding residue" evidence="2">
    <location>
        <position position="450"/>
    </location>
    <ligand>
        <name>heme</name>
        <dbReference type="ChEBI" id="CHEBI:30413"/>
    </ligand>
    <ligandPart>
        <name>Fe</name>
        <dbReference type="ChEBI" id="CHEBI:18248"/>
    </ligandPart>
</feature>
<gene>
    <name evidence="6" type="primary">LOC111099687</name>
</gene>
<dbReference type="InterPro" id="IPR002401">
    <property type="entry name" value="Cyt_P450_E_grp-I"/>
</dbReference>
<keyword evidence="4" id="KW-0812">Transmembrane</keyword>
<dbReference type="Gene3D" id="1.10.630.10">
    <property type="entry name" value="Cytochrome P450"/>
    <property type="match status" value="1"/>
</dbReference>
<dbReference type="InterPro" id="IPR017972">
    <property type="entry name" value="Cyt_P450_CS"/>
</dbReference>
<dbReference type="InterPro" id="IPR050196">
    <property type="entry name" value="Cytochrome_P450_Monoox"/>
</dbReference>
<keyword evidence="4" id="KW-0472">Membrane</keyword>
<organism evidence="5 6">
    <name type="scientific">Crassostrea virginica</name>
    <name type="common">Eastern oyster</name>
    <dbReference type="NCBI Taxonomy" id="6565"/>
    <lineage>
        <taxon>Eukaryota</taxon>
        <taxon>Metazoa</taxon>
        <taxon>Spiralia</taxon>
        <taxon>Lophotrochozoa</taxon>
        <taxon>Mollusca</taxon>
        <taxon>Bivalvia</taxon>
        <taxon>Autobranchia</taxon>
        <taxon>Pteriomorphia</taxon>
        <taxon>Ostreida</taxon>
        <taxon>Ostreoidea</taxon>
        <taxon>Ostreidae</taxon>
        <taxon>Crassostrea</taxon>
    </lineage>
</organism>
<evidence type="ECO:0000256" key="4">
    <source>
        <dbReference type="SAM" id="Phobius"/>
    </source>
</evidence>
<keyword evidence="3" id="KW-0560">Oxidoreductase</keyword>
<dbReference type="PANTHER" id="PTHR24291">
    <property type="entry name" value="CYTOCHROME P450 FAMILY 4"/>
    <property type="match status" value="1"/>
</dbReference>
<evidence type="ECO:0000256" key="3">
    <source>
        <dbReference type="RuleBase" id="RU000461"/>
    </source>
</evidence>
<sequence length="512" mass="59329">MADVFIIAILSIICVIITHLVIKIVIVRRAFWGFPEPKYDKHWLHGHLPHYRAQGYVGQYLFDKWIEWTERYPKLFLNWVGPTSVRVVLNHPESIKKILKTADPKPLGYGDIYKHGLPWLGEGLLFAGGPKWKRSRRLLTPAFHFDILRPYVKVYKTCADHLVRNIRTLSEKGNSVEIFSLVSACTFDIILRCAFSYESNCQDLEQSNQYVNTVHDITKEWVHRNSSPWLFPDFIYFNTNRGRKFKKNCDYLHKIADEVIEKRREALENADVSSRKYLDFLDILLTAKDEDGQGMSKEDIRCEVDTFMFAGHDTTASAISWILLSLAEHPDVQRKCQDEIDKVVSETDSGELEWKDLERLEFLSQCIKEGMRLHSPVPGILRQNLDPIIIDNHVIPARSNIHISLYCLHHNPLVWGADHMEFKPERFTKENQHNLNPFSYCPFSAGPRNCIGQHFAMAEEKVVLASLLQRFTFSVDKSHKIEKRWAAVMRTQTGIKLFASARTNNNDESPTC</sequence>
<dbReference type="GeneID" id="111099687"/>
<evidence type="ECO:0000313" key="5">
    <source>
        <dbReference type="Proteomes" id="UP000694844"/>
    </source>
</evidence>
<feature type="transmembrane region" description="Helical" evidence="4">
    <location>
        <begin position="6"/>
        <end position="26"/>
    </location>
</feature>
<dbReference type="GO" id="GO:0004497">
    <property type="term" value="F:monooxygenase activity"/>
    <property type="evidence" value="ECO:0007669"/>
    <property type="project" value="UniProtKB-KW"/>
</dbReference>
<dbReference type="PANTHER" id="PTHR24291:SF201">
    <property type="entry name" value="CYTOCHROME P450, FAMILY 4, SUBFAMILY B, POLYPEPTIDE 7"/>
    <property type="match status" value="1"/>
</dbReference>
<dbReference type="KEGG" id="cvn:111099687"/>
<comment type="cofactor">
    <cofactor evidence="2">
        <name>heme</name>
        <dbReference type="ChEBI" id="CHEBI:30413"/>
    </cofactor>
</comment>
<name>A0A8B8A6L0_CRAVI</name>
<evidence type="ECO:0000256" key="2">
    <source>
        <dbReference type="PIRSR" id="PIRSR602401-1"/>
    </source>
</evidence>
<dbReference type="AlphaFoldDB" id="A0A8B8A6L0"/>
<keyword evidence="2 3" id="KW-0479">Metal-binding</keyword>
<dbReference type="GO" id="GO:0020037">
    <property type="term" value="F:heme binding"/>
    <property type="evidence" value="ECO:0007669"/>
    <property type="project" value="InterPro"/>
</dbReference>
<dbReference type="InterPro" id="IPR036396">
    <property type="entry name" value="Cyt_P450_sf"/>
</dbReference>
<dbReference type="Proteomes" id="UP000694844">
    <property type="component" value="Chromosome 6"/>
</dbReference>
<keyword evidence="2 3" id="KW-0408">Iron</keyword>
<dbReference type="InterPro" id="IPR001128">
    <property type="entry name" value="Cyt_P450"/>
</dbReference>
<evidence type="ECO:0000313" key="6">
    <source>
        <dbReference type="RefSeq" id="XP_022286790.1"/>
    </source>
</evidence>
<dbReference type="PRINTS" id="PR00385">
    <property type="entry name" value="P450"/>
</dbReference>
<dbReference type="PROSITE" id="PS00086">
    <property type="entry name" value="CYTOCHROME_P450"/>
    <property type="match status" value="1"/>
</dbReference>
<accession>A0A8B8A6L0</accession>
<protein>
    <submittedName>
        <fullName evidence="6">Cytochrome P450 4F22-like</fullName>
    </submittedName>
</protein>
<dbReference type="SUPFAM" id="SSF48264">
    <property type="entry name" value="Cytochrome P450"/>
    <property type="match status" value="1"/>
</dbReference>
<dbReference type="GO" id="GO:0016705">
    <property type="term" value="F:oxidoreductase activity, acting on paired donors, with incorporation or reduction of molecular oxygen"/>
    <property type="evidence" value="ECO:0007669"/>
    <property type="project" value="InterPro"/>
</dbReference>
<dbReference type="PRINTS" id="PR00463">
    <property type="entry name" value="EP450I"/>
</dbReference>
<keyword evidence="4" id="KW-1133">Transmembrane helix</keyword>
<dbReference type="GO" id="GO:0005506">
    <property type="term" value="F:iron ion binding"/>
    <property type="evidence" value="ECO:0007669"/>
    <property type="project" value="InterPro"/>
</dbReference>
<keyword evidence="2 3" id="KW-0349">Heme</keyword>
<reference evidence="6" key="1">
    <citation type="submission" date="2025-08" db="UniProtKB">
        <authorList>
            <consortium name="RefSeq"/>
        </authorList>
    </citation>
    <scope>IDENTIFICATION</scope>
    <source>
        <tissue evidence="6">Whole sample</tissue>
    </source>
</reference>
<keyword evidence="3" id="KW-0503">Monooxygenase</keyword>
<dbReference type="OrthoDB" id="1470350at2759"/>
<dbReference type="CDD" id="cd20659">
    <property type="entry name" value="CYP4B_4F-like"/>
    <property type="match status" value="1"/>
</dbReference>
<keyword evidence="5" id="KW-1185">Reference proteome</keyword>
<dbReference type="RefSeq" id="XP_022286790.1">
    <property type="nucleotide sequence ID" value="XM_022431082.1"/>
</dbReference>
<comment type="similarity">
    <text evidence="1 3">Belongs to the cytochrome P450 family.</text>
</comment>
<proteinExistence type="inferred from homology"/>
<evidence type="ECO:0000256" key="1">
    <source>
        <dbReference type="ARBA" id="ARBA00010617"/>
    </source>
</evidence>
<dbReference type="Pfam" id="PF00067">
    <property type="entry name" value="p450"/>
    <property type="match status" value="1"/>
</dbReference>